<dbReference type="EMBL" id="JAZDUA010000338">
    <property type="protein sequence ID" value="KAK7794323.1"/>
    <property type="molecule type" value="Genomic_DNA"/>
</dbReference>
<evidence type="ECO:0000256" key="10">
    <source>
        <dbReference type="ARBA" id="ARBA00023002"/>
    </source>
</evidence>
<feature type="binding site" description="axial binding residue" evidence="14">
    <location>
        <position position="448"/>
    </location>
    <ligand>
        <name>heme</name>
        <dbReference type="ChEBI" id="CHEBI:30413"/>
    </ligand>
    <ligandPart>
        <name>Fe</name>
        <dbReference type="ChEBI" id="CHEBI:18248"/>
    </ligandPart>
</feature>
<dbReference type="AlphaFoldDB" id="A0AAN9V963"/>
<keyword evidence="6 14" id="KW-0349">Heme</keyword>
<proteinExistence type="inferred from homology"/>
<sequence>MLTLILGVFIAILAIRLYRQAYERPQNFPPGPPRLPVWGSYWLLLLQNYRFMHKATLDMARRYKTRLLGLYLGPFPTVVATAYEDVRDVLTRPEFAARPDLLHGRLRAGGDQLGIFFNNGPAWMEQKRFMLRNMRDFGFGRRYKSMEETLREETEELIALGRGEWTDELSVRDGCMHFPTALYPGLVNLVWSMMTGQRFSRDQYGALRELSHAAAHFVRNLDQLGGAVTYTPWLHKIAPHATGTASTTRYSKVMSDTVQRALEEHEGHFSEDHLRDFIDRYIHEMRKEGRGKEFSFTAKQLQIVGADILLASSTTTTSTLSFAVRALLHHPEVLRRCQKELDEVVGQCRLPTLDDRPNMPFIEATLRETMRFNTLLPMGLPHLALEDTTLGGYAIPKNTLLACNLHAMHHDKELWGDPENFRPDRFLDERGELTKDITMPFGGGKRVCPGETFSRQSMFVLFAALLQHFDLRPQDPGALPPIDQMVNGISVTPEPFWARITPRF</sequence>
<evidence type="ECO:0008006" key="19">
    <source>
        <dbReference type="Google" id="ProtNLM"/>
    </source>
</evidence>
<dbReference type="GO" id="GO:0020037">
    <property type="term" value="F:heme binding"/>
    <property type="evidence" value="ECO:0007669"/>
    <property type="project" value="InterPro"/>
</dbReference>
<evidence type="ECO:0000256" key="3">
    <source>
        <dbReference type="ARBA" id="ARBA00004174"/>
    </source>
</evidence>
<evidence type="ECO:0000256" key="12">
    <source>
        <dbReference type="ARBA" id="ARBA00023033"/>
    </source>
</evidence>
<comment type="cofactor">
    <cofactor evidence="1 14">
        <name>heme</name>
        <dbReference type="ChEBI" id="CHEBI:30413"/>
    </cofactor>
</comment>
<evidence type="ECO:0000313" key="17">
    <source>
        <dbReference type="EMBL" id="KAK7794323.1"/>
    </source>
</evidence>
<keyword evidence="10 15" id="KW-0560">Oxidoreductase</keyword>
<keyword evidence="9" id="KW-0492">Microsome</keyword>
<dbReference type="FunFam" id="1.10.630.10:FF:000238">
    <property type="entry name" value="Cytochrome P450 2A6"/>
    <property type="match status" value="1"/>
</dbReference>
<evidence type="ECO:0000256" key="11">
    <source>
        <dbReference type="ARBA" id="ARBA00023004"/>
    </source>
</evidence>
<protein>
    <recommendedName>
        <fullName evidence="19">Cytochrome P450</fullName>
    </recommendedName>
</protein>
<keyword evidence="7 14" id="KW-0479">Metal-binding</keyword>
<evidence type="ECO:0000256" key="15">
    <source>
        <dbReference type="RuleBase" id="RU000461"/>
    </source>
</evidence>
<evidence type="ECO:0000256" key="8">
    <source>
        <dbReference type="ARBA" id="ARBA00022824"/>
    </source>
</evidence>
<dbReference type="PRINTS" id="PR00463">
    <property type="entry name" value="EP450I"/>
</dbReference>
<dbReference type="GO" id="GO:0016712">
    <property type="term" value="F:oxidoreductase activity, acting on paired donors, with incorporation or reduction of molecular oxygen, reduced flavin or flavoprotein as one donor, and incorporation of one atom of oxygen"/>
    <property type="evidence" value="ECO:0007669"/>
    <property type="project" value="TreeGrafter"/>
</dbReference>
<evidence type="ECO:0000256" key="5">
    <source>
        <dbReference type="ARBA" id="ARBA00010617"/>
    </source>
</evidence>
<dbReference type="Proteomes" id="UP001378592">
    <property type="component" value="Unassembled WGS sequence"/>
</dbReference>
<keyword evidence="13" id="KW-0472">Membrane</keyword>
<keyword evidence="18" id="KW-1185">Reference proteome</keyword>
<dbReference type="Pfam" id="PF00067">
    <property type="entry name" value="p450"/>
    <property type="match status" value="1"/>
</dbReference>
<evidence type="ECO:0000256" key="2">
    <source>
        <dbReference type="ARBA" id="ARBA00003690"/>
    </source>
</evidence>
<dbReference type="PANTHER" id="PTHR24300">
    <property type="entry name" value="CYTOCHROME P450 508A4-RELATED"/>
    <property type="match status" value="1"/>
</dbReference>
<dbReference type="PRINTS" id="PR00385">
    <property type="entry name" value="P450"/>
</dbReference>
<dbReference type="InterPro" id="IPR036396">
    <property type="entry name" value="Cyt_P450_sf"/>
</dbReference>
<evidence type="ECO:0000256" key="6">
    <source>
        <dbReference type="ARBA" id="ARBA00022617"/>
    </source>
</evidence>
<dbReference type="GO" id="GO:0008395">
    <property type="term" value="F:steroid hydroxylase activity"/>
    <property type="evidence" value="ECO:0007669"/>
    <property type="project" value="TreeGrafter"/>
</dbReference>
<dbReference type="InterPro" id="IPR001128">
    <property type="entry name" value="Cyt_P450"/>
</dbReference>
<dbReference type="SUPFAM" id="SSF48264">
    <property type="entry name" value="Cytochrome P450"/>
    <property type="match status" value="1"/>
</dbReference>
<dbReference type="PANTHER" id="PTHR24300:SF376">
    <property type="entry name" value="CYTOCHROME P450 15A1"/>
    <property type="match status" value="1"/>
</dbReference>
<keyword evidence="11 14" id="KW-0408">Iron</keyword>
<dbReference type="GO" id="GO:0006805">
    <property type="term" value="P:xenobiotic metabolic process"/>
    <property type="evidence" value="ECO:0007669"/>
    <property type="project" value="TreeGrafter"/>
</dbReference>
<evidence type="ECO:0000256" key="4">
    <source>
        <dbReference type="ARBA" id="ARBA00004406"/>
    </source>
</evidence>
<evidence type="ECO:0000256" key="13">
    <source>
        <dbReference type="ARBA" id="ARBA00023136"/>
    </source>
</evidence>
<dbReference type="GO" id="GO:0005789">
    <property type="term" value="C:endoplasmic reticulum membrane"/>
    <property type="evidence" value="ECO:0007669"/>
    <property type="project" value="UniProtKB-SubCell"/>
</dbReference>
<comment type="similarity">
    <text evidence="5 15">Belongs to the cytochrome P450 family.</text>
</comment>
<keyword evidence="8" id="KW-0256">Endoplasmic reticulum</keyword>
<organism evidence="16 18">
    <name type="scientific">Gryllus longicercus</name>
    <dbReference type="NCBI Taxonomy" id="2509291"/>
    <lineage>
        <taxon>Eukaryota</taxon>
        <taxon>Metazoa</taxon>
        <taxon>Ecdysozoa</taxon>
        <taxon>Arthropoda</taxon>
        <taxon>Hexapoda</taxon>
        <taxon>Insecta</taxon>
        <taxon>Pterygota</taxon>
        <taxon>Neoptera</taxon>
        <taxon>Polyneoptera</taxon>
        <taxon>Orthoptera</taxon>
        <taxon>Ensifera</taxon>
        <taxon>Gryllidea</taxon>
        <taxon>Grylloidea</taxon>
        <taxon>Gryllidae</taxon>
        <taxon>Gryllinae</taxon>
        <taxon>Gryllus</taxon>
    </lineage>
</organism>
<comment type="subcellular location">
    <subcellularLocation>
        <location evidence="4">Endoplasmic reticulum membrane</location>
        <topology evidence="4">Peripheral membrane protein</topology>
    </subcellularLocation>
    <subcellularLocation>
        <location evidence="3">Microsome membrane</location>
        <topology evidence="3">Peripheral membrane protein</topology>
    </subcellularLocation>
</comment>
<reference evidence="16 18" key="1">
    <citation type="submission" date="2024-03" db="EMBL/GenBank/DDBJ databases">
        <title>The genome assembly and annotation of the cricket Gryllus longicercus Weissman &amp; Gray.</title>
        <authorList>
            <person name="Szrajer S."/>
            <person name="Gray D."/>
            <person name="Ylla G."/>
        </authorList>
    </citation>
    <scope>NUCLEOTIDE SEQUENCE [LARGE SCALE GENOMIC DNA]</scope>
    <source>
        <strain evidence="16">DAG 2021-001</strain>
        <tissue evidence="16">Whole body minus gut</tissue>
    </source>
</reference>
<evidence type="ECO:0000256" key="14">
    <source>
        <dbReference type="PIRSR" id="PIRSR602401-1"/>
    </source>
</evidence>
<keyword evidence="12 15" id="KW-0503">Monooxygenase</keyword>
<dbReference type="GO" id="GO:0005506">
    <property type="term" value="F:iron ion binding"/>
    <property type="evidence" value="ECO:0007669"/>
    <property type="project" value="InterPro"/>
</dbReference>
<gene>
    <name evidence="17" type="ORF">R5R35_007702</name>
    <name evidence="16" type="ORF">R5R35_011865</name>
</gene>
<dbReference type="GO" id="GO:0006082">
    <property type="term" value="P:organic acid metabolic process"/>
    <property type="evidence" value="ECO:0007669"/>
    <property type="project" value="TreeGrafter"/>
</dbReference>
<accession>A0AAN9V963</accession>
<dbReference type="InterPro" id="IPR017972">
    <property type="entry name" value="Cyt_P450_CS"/>
</dbReference>
<comment type="caution">
    <text evidence="16">The sequence shown here is derived from an EMBL/GenBank/DDBJ whole genome shotgun (WGS) entry which is preliminary data.</text>
</comment>
<comment type="function">
    <text evidence="2">May be involved in the metabolism of insect hormones and in the breakdown of synthetic insecticides.</text>
</comment>
<evidence type="ECO:0000256" key="9">
    <source>
        <dbReference type="ARBA" id="ARBA00022848"/>
    </source>
</evidence>
<name>A0AAN9V963_9ORTH</name>
<dbReference type="PROSITE" id="PS00086">
    <property type="entry name" value="CYTOCHROME_P450"/>
    <property type="match status" value="1"/>
</dbReference>
<dbReference type="EMBL" id="JAZDUA010000355">
    <property type="protein sequence ID" value="KAK7793939.1"/>
    <property type="molecule type" value="Genomic_DNA"/>
</dbReference>
<evidence type="ECO:0000313" key="18">
    <source>
        <dbReference type="Proteomes" id="UP001378592"/>
    </source>
</evidence>
<dbReference type="Gene3D" id="1.10.630.10">
    <property type="entry name" value="Cytochrome P450"/>
    <property type="match status" value="1"/>
</dbReference>
<evidence type="ECO:0000313" key="16">
    <source>
        <dbReference type="EMBL" id="KAK7793939.1"/>
    </source>
</evidence>
<dbReference type="InterPro" id="IPR002401">
    <property type="entry name" value="Cyt_P450_E_grp-I"/>
</dbReference>
<dbReference type="InterPro" id="IPR050182">
    <property type="entry name" value="Cytochrome_P450_fam2"/>
</dbReference>
<evidence type="ECO:0000256" key="1">
    <source>
        <dbReference type="ARBA" id="ARBA00001971"/>
    </source>
</evidence>
<evidence type="ECO:0000256" key="7">
    <source>
        <dbReference type="ARBA" id="ARBA00022723"/>
    </source>
</evidence>